<organism evidence="1 2">
    <name type="scientific">Peptoniphilus genitalis</name>
    <dbReference type="NCBI Taxonomy" id="3036303"/>
    <lineage>
        <taxon>Bacteria</taxon>
        <taxon>Bacillati</taxon>
        <taxon>Bacillota</taxon>
        <taxon>Tissierellia</taxon>
        <taxon>Tissierellales</taxon>
        <taxon>Peptoniphilaceae</taxon>
        <taxon>Peptoniphilus</taxon>
    </lineage>
</organism>
<proteinExistence type="predicted"/>
<reference evidence="1 2" key="1">
    <citation type="submission" date="2022-05" db="EMBL/GenBank/DDBJ databases">
        <title>Identification of Peptoniphilus vaginalis-like Bacteria, Peptoniphilus septimus sp. nov. from Blood Cultures in a Cervical Cancer Patient receiving Chemotherapy: Case and Implications.</title>
        <authorList>
            <person name="Zhan X.-Y."/>
        </authorList>
    </citation>
    <scope>NUCLEOTIDE SEQUENCE [LARGE SCALE GENOMIC DNA]</scope>
    <source>
        <strain evidence="1 2">SAHP1</strain>
    </source>
</reference>
<keyword evidence="2" id="KW-1185">Reference proteome</keyword>
<name>A0ABY4TNP5_9FIRM</name>
<dbReference type="RefSeq" id="WP_250341708.1">
    <property type="nucleotide sequence ID" value="NZ_CP097885.1"/>
</dbReference>
<accession>A0ABY4TNP5</accession>
<protein>
    <submittedName>
        <fullName evidence="1">Uncharacterized protein</fullName>
    </submittedName>
</protein>
<gene>
    <name evidence="1" type="ORF">M9426_06480</name>
</gene>
<sequence length="57" mass="6721">MSDKTGKILLEYSEKFKENFPIFIVRDLNEEEIVKLVKDAIENNKPYEPEIEEGALY</sequence>
<dbReference type="Proteomes" id="UP001056218">
    <property type="component" value="Chromosome"/>
</dbReference>
<evidence type="ECO:0000313" key="1">
    <source>
        <dbReference type="EMBL" id="URN40897.1"/>
    </source>
</evidence>
<evidence type="ECO:0000313" key="2">
    <source>
        <dbReference type="Proteomes" id="UP001056218"/>
    </source>
</evidence>
<dbReference type="EMBL" id="CP097885">
    <property type="protein sequence ID" value="URN40897.1"/>
    <property type="molecule type" value="Genomic_DNA"/>
</dbReference>